<keyword evidence="2" id="KW-0378">Hydrolase</keyword>
<gene>
    <name evidence="2" type="ORF">SAMN04488498_101142</name>
</gene>
<accession>A0A1I3V1B5</accession>
<dbReference type="InterPro" id="IPR029058">
    <property type="entry name" value="AB_hydrolase_fold"/>
</dbReference>
<evidence type="ECO:0000259" key="1">
    <source>
        <dbReference type="Pfam" id="PF07819"/>
    </source>
</evidence>
<dbReference type="OrthoDB" id="7389193at2"/>
<sequence>MTAQPHAMKPPSRLLFALELRSLPELGGFVASLPLLTALAPRGDGHPVLVLPGLVTSDRSTAPLRNFLKGRGYPTYGWNLGRNYGPLPGIENKMLDRVKELADKHGRKVSIVGWSLGGIYARQLAKMLPDEVRTVITLGSPFNGDPRSTNAWKLYEFTSGHRVDDRERHMGGAISDSPPVPTTAIYSRSDGICAWQTCVENDLPHTESIEVEASHCGLGHHPAVVYAIADRLAQPEGQWKKFDRGGFKALFYPDPRRK</sequence>
<protein>
    <submittedName>
        <fullName evidence="2">Alpha/beta hydrolase family protein</fullName>
    </submittedName>
</protein>
<dbReference type="InterPro" id="IPR012908">
    <property type="entry name" value="PGAP1-ab_dom-like"/>
</dbReference>
<reference evidence="2 3" key="1">
    <citation type="submission" date="2016-10" db="EMBL/GenBank/DDBJ databases">
        <authorList>
            <person name="Varghese N."/>
            <person name="Submissions S."/>
        </authorList>
    </citation>
    <scope>NUCLEOTIDE SEQUENCE [LARGE SCALE GENOMIC DNA]</scope>
    <source>
        <strain evidence="2 3">DSM 21822</strain>
    </source>
</reference>
<proteinExistence type="predicted"/>
<dbReference type="Pfam" id="PF07819">
    <property type="entry name" value="PGAP1"/>
    <property type="match status" value="1"/>
</dbReference>
<feature type="domain" description="GPI inositol-deacylase PGAP1-like alpha/beta" evidence="1">
    <location>
        <begin position="103"/>
        <end position="155"/>
    </location>
</feature>
<dbReference type="RefSeq" id="WP_149757267.1">
    <property type="nucleotide sequence ID" value="NZ_BSPE01000002.1"/>
</dbReference>
<evidence type="ECO:0000313" key="3">
    <source>
        <dbReference type="Proteomes" id="UP000323300"/>
    </source>
</evidence>
<organism evidence="2 3">
    <name type="scientific">Neomesorhizobium albiziae</name>
    <dbReference type="NCBI Taxonomy" id="335020"/>
    <lineage>
        <taxon>Bacteria</taxon>
        <taxon>Pseudomonadati</taxon>
        <taxon>Pseudomonadota</taxon>
        <taxon>Alphaproteobacteria</taxon>
        <taxon>Hyphomicrobiales</taxon>
        <taxon>Phyllobacteriaceae</taxon>
        <taxon>Neomesorhizobium</taxon>
    </lineage>
</organism>
<dbReference type="EMBL" id="FOSL01000001">
    <property type="protein sequence ID" value="SFJ89035.1"/>
    <property type="molecule type" value="Genomic_DNA"/>
</dbReference>
<dbReference type="Proteomes" id="UP000323300">
    <property type="component" value="Unassembled WGS sequence"/>
</dbReference>
<evidence type="ECO:0000313" key="2">
    <source>
        <dbReference type="EMBL" id="SFJ89035.1"/>
    </source>
</evidence>
<keyword evidence="3" id="KW-1185">Reference proteome</keyword>
<dbReference type="SUPFAM" id="SSF53474">
    <property type="entry name" value="alpha/beta-Hydrolases"/>
    <property type="match status" value="1"/>
</dbReference>
<dbReference type="AlphaFoldDB" id="A0A1I3V1B5"/>
<dbReference type="GO" id="GO:0016788">
    <property type="term" value="F:hydrolase activity, acting on ester bonds"/>
    <property type="evidence" value="ECO:0007669"/>
    <property type="project" value="InterPro"/>
</dbReference>
<dbReference type="Gene3D" id="3.40.50.1820">
    <property type="entry name" value="alpha/beta hydrolase"/>
    <property type="match status" value="1"/>
</dbReference>
<name>A0A1I3V1B5_9HYPH</name>